<reference evidence="7 8" key="1">
    <citation type="submission" date="2020-08" db="EMBL/GenBank/DDBJ databases">
        <title>A Genomic Blueprint of the Chicken Gut Microbiome.</title>
        <authorList>
            <person name="Gilroy R."/>
            <person name="Ravi A."/>
            <person name="Getino M."/>
            <person name="Pursley I."/>
            <person name="Horton D.L."/>
            <person name="Alikhan N.-F."/>
            <person name="Baker D."/>
            <person name="Gharbi K."/>
            <person name="Hall N."/>
            <person name="Watson M."/>
            <person name="Adriaenssens E.M."/>
            <person name="Foster-Nyarko E."/>
            <person name="Jarju S."/>
            <person name="Secka A."/>
            <person name="Antonio M."/>
            <person name="Oren A."/>
            <person name="Chaudhuri R."/>
            <person name="La Ragione R.M."/>
            <person name="Hildebrand F."/>
            <person name="Pallen M.J."/>
        </authorList>
    </citation>
    <scope>NUCLEOTIDE SEQUENCE [LARGE SCALE GENOMIC DNA]</scope>
    <source>
        <strain evidence="7 8">Sa3CVN1</strain>
    </source>
</reference>
<evidence type="ECO:0000256" key="5">
    <source>
        <dbReference type="SAM" id="Phobius"/>
    </source>
</evidence>
<dbReference type="InterPro" id="IPR011050">
    <property type="entry name" value="Pectin_lyase_fold/virulence"/>
</dbReference>
<evidence type="ECO:0000256" key="2">
    <source>
        <dbReference type="ARBA" id="ARBA00022801"/>
    </source>
</evidence>
<keyword evidence="5" id="KW-0812">Transmembrane</keyword>
<dbReference type="InterPro" id="IPR036116">
    <property type="entry name" value="FN3_sf"/>
</dbReference>
<dbReference type="Gene3D" id="2.60.40.10">
    <property type="entry name" value="Immunoglobulins"/>
    <property type="match status" value="1"/>
</dbReference>
<dbReference type="RefSeq" id="WP_191768607.1">
    <property type="nucleotide sequence ID" value="NZ_JACSRA010000014.1"/>
</dbReference>
<feature type="domain" description="Fibronectin type-III" evidence="6">
    <location>
        <begin position="38"/>
        <end position="140"/>
    </location>
</feature>
<gene>
    <name evidence="7" type="ORF">H9661_10170</name>
</gene>
<sequence length="589" mass="64324">MKKYKLTSRIIIFPILICLILFFYFPKSQKNSEESLILSSCDNLIVPTLAYDDNSITLAWHKQTNSSDIVDYNIYMDGNLIGNANNSSEFKAKSLIEKFYNDPSNSSAVNISSHSFKVSGLTPDTSYSFIVKAVDNKGNEIAESNKVIQSTEKPSKIFNSLDYGAAGDGKTLDTKAIQSAIDACTPGGQVLLPSGKTFKSGSLLLKGNITFKVDGTLLGSGNPEDYLKNNNSRDKLANYSLLYINANNKEENLKIIGTGTIDGNGWRQAAFENEYGFPNSLKSSLKTVEENGILAANQFKLCKTNGLSETDAYSRRSNLISIRNMKNIYFGDGLSFINPSRHTISLSNCNDVVLNNALIKTFDCNNGDGIDFNGKGLTVLNSVFDTGDDDINFNAGKGDDGEESSTPVDNAWIFNNYFGRGHGAVVAGSYTAAWIQNILAEDNVLNGTGSGLRCKSSARIGGGAKNIVFRDSALKNIVDGEGKPFIFTSNYSDSNSAGSFKPAKTFPQFKHILVSNCSVDTSKDSSILVAGLKDSYHEDIYFKNISFKGTKPAKITYMKDSTFKNVTFDSNIKDPWDITNCKTLDFDND</sequence>
<evidence type="ECO:0000313" key="8">
    <source>
        <dbReference type="Proteomes" id="UP000627781"/>
    </source>
</evidence>
<dbReference type="Pfam" id="PF00041">
    <property type="entry name" value="fn3"/>
    <property type="match status" value="1"/>
</dbReference>
<dbReference type="SUPFAM" id="SSF51126">
    <property type="entry name" value="Pectin lyase-like"/>
    <property type="match status" value="1"/>
</dbReference>
<dbReference type="Gene3D" id="2.160.20.10">
    <property type="entry name" value="Single-stranded right-handed beta-helix, Pectin lyase-like"/>
    <property type="match status" value="1"/>
</dbReference>
<dbReference type="GO" id="GO:0016787">
    <property type="term" value="F:hydrolase activity"/>
    <property type="evidence" value="ECO:0007669"/>
    <property type="project" value="UniProtKB-KW"/>
</dbReference>
<dbReference type="InterPro" id="IPR013783">
    <property type="entry name" value="Ig-like_fold"/>
</dbReference>
<dbReference type="PANTHER" id="PTHR31339:SF9">
    <property type="entry name" value="PLASMIN AND FIBRONECTIN-BINDING PROTEIN A"/>
    <property type="match status" value="1"/>
</dbReference>
<dbReference type="CDD" id="cd00063">
    <property type="entry name" value="FN3"/>
    <property type="match status" value="1"/>
</dbReference>
<dbReference type="InterPro" id="IPR051801">
    <property type="entry name" value="GH28_Enzymes"/>
</dbReference>
<dbReference type="InterPro" id="IPR012334">
    <property type="entry name" value="Pectin_lyas_fold"/>
</dbReference>
<comment type="similarity">
    <text evidence="1 4">Belongs to the glycosyl hydrolase 28 family.</text>
</comment>
<evidence type="ECO:0000256" key="3">
    <source>
        <dbReference type="ARBA" id="ARBA00023295"/>
    </source>
</evidence>
<name>A0ABR8PUC4_9CLOT</name>
<dbReference type="Pfam" id="PF00295">
    <property type="entry name" value="Glyco_hydro_28"/>
    <property type="match status" value="1"/>
</dbReference>
<keyword evidence="5" id="KW-1133">Transmembrane helix</keyword>
<dbReference type="SMART" id="SM00060">
    <property type="entry name" value="FN3"/>
    <property type="match status" value="1"/>
</dbReference>
<dbReference type="EMBL" id="JACSRA010000014">
    <property type="protein sequence ID" value="MBD7911723.1"/>
    <property type="molecule type" value="Genomic_DNA"/>
</dbReference>
<evidence type="ECO:0000256" key="1">
    <source>
        <dbReference type="ARBA" id="ARBA00008834"/>
    </source>
</evidence>
<evidence type="ECO:0000256" key="4">
    <source>
        <dbReference type="RuleBase" id="RU361169"/>
    </source>
</evidence>
<protein>
    <submittedName>
        <fullName evidence="7">Glycoside hydrolase family 28 protein</fullName>
    </submittedName>
</protein>
<keyword evidence="2 4" id="KW-0378">Hydrolase</keyword>
<proteinExistence type="inferred from homology"/>
<accession>A0ABR8PUC4</accession>
<evidence type="ECO:0000259" key="6">
    <source>
        <dbReference type="SMART" id="SM00060"/>
    </source>
</evidence>
<dbReference type="InterPro" id="IPR003961">
    <property type="entry name" value="FN3_dom"/>
</dbReference>
<dbReference type="SUPFAM" id="SSF49265">
    <property type="entry name" value="Fibronectin type III"/>
    <property type="match status" value="1"/>
</dbReference>
<keyword evidence="5" id="KW-0472">Membrane</keyword>
<dbReference type="PANTHER" id="PTHR31339">
    <property type="entry name" value="PECTIN LYASE-RELATED"/>
    <property type="match status" value="1"/>
</dbReference>
<keyword evidence="3 4" id="KW-0326">Glycosidase</keyword>
<dbReference type="Proteomes" id="UP000627781">
    <property type="component" value="Unassembled WGS sequence"/>
</dbReference>
<evidence type="ECO:0000313" key="7">
    <source>
        <dbReference type="EMBL" id="MBD7911723.1"/>
    </source>
</evidence>
<keyword evidence="8" id="KW-1185">Reference proteome</keyword>
<organism evidence="7 8">
    <name type="scientific">Clostridium cibarium</name>
    <dbReference type="NCBI Taxonomy" id="2762247"/>
    <lineage>
        <taxon>Bacteria</taxon>
        <taxon>Bacillati</taxon>
        <taxon>Bacillota</taxon>
        <taxon>Clostridia</taxon>
        <taxon>Eubacteriales</taxon>
        <taxon>Clostridiaceae</taxon>
        <taxon>Clostridium</taxon>
    </lineage>
</organism>
<comment type="caution">
    <text evidence="7">The sequence shown here is derived from an EMBL/GenBank/DDBJ whole genome shotgun (WGS) entry which is preliminary data.</text>
</comment>
<feature type="transmembrane region" description="Helical" evidence="5">
    <location>
        <begin position="7"/>
        <end position="25"/>
    </location>
</feature>
<dbReference type="InterPro" id="IPR000743">
    <property type="entry name" value="Glyco_hydro_28"/>
</dbReference>